<proteinExistence type="predicted"/>
<accession>A0A645CTR8</accession>
<protein>
    <submittedName>
        <fullName evidence="1">Uncharacterized protein</fullName>
    </submittedName>
</protein>
<gene>
    <name evidence="1" type="ORF">SDC9_127348</name>
</gene>
<dbReference type="EMBL" id="VSSQ01029959">
    <property type="protein sequence ID" value="MPM80301.1"/>
    <property type="molecule type" value="Genomic_DNA"/>
</dbReference>
<reference evidence="1" key="1">
    <citation type="submission" date="2019-08" db="EMBL/GenBank/DDBJ databases">
        <authorList>
            <person name="Kucharzyk K."/>
            <person name="Murdoch R.W."/>
            <person name="Higgins S."/>
            <person name="Loffler F."/>
        </authorList>
    </citation>
    <scope>NUCLEOTIDE SEQUENCE</scope>
</reference>
<comment type="caution">
    <text evidence="1">The sequence shown here is derived from an EMBL/GenBank/DDBJ whole genome shotgun (WGS) entry which is preliminary data.</text>
</comment>
<organism evidence="1">
    <name type="scientific">bioreactor metagenome</name>
    <dbReference type="NCBI Taxonomy" id="1076179"/>
    <lineage>
        <taxon>unclassified sequences</taxon>
        <taxon>metagenomes</taxon>
        <taxon>ecological metagenomes</taxon>
    </lineage>
</organism>
<sequence length="76" mass="7527">MDGAGGTVVTPAPIRVRARWASARTEVRTAPGPARAEPISTVPSSAAVAVVDKVVPSSFGVALGGFASGGLPQTLQ</sequence>
<name>A0A645CTR8_9ZZZZ</name>
<dbReference type="AlphaFoldDB" id="A0A645CTR8"/>
<evidence type="ECO:0000313" key="1">
    <source>
        <dbReference type="EMBL" id="MPM80301.1"/>
    </source>
</evidence>